<protein>
    <submittedName>
        <fullName evidence="1">Uncharacterized protein</fullName>
    </submittedName>
</protein>
<evidence type="ECO:0000313" key="1">
    <source>
        <dbReference type="EMBL" id="ARF66994.1"/>
    </source>
</evidence>
<evidence type="ECO:0000313" key="2">
    <source>
        <dbReference type="Proteomes" id="UP000192727"/>
    </source>
</evidence>
<reference evidence="1 2" key="1">
    <citation type="submission" date="2017-03" db="EMBL/GenBank/DDBJ databases">
        <title>Paenibacillus larvae genome sequencing.</title>
        <authorList>
            <person name="Dingman D.W."/>
        </authorList>
    </citation>
    <scope>NUCLEOTIDE SEQUENCE [LARGE SCALE GENOMIC DNA]</scope>
    <source>
        <strain evidence="1 2">SAG 10367</strain>
    </source>
</reference>
<proteinExistence type="predicted"/>
<dbReference type="Proteomes" id="UP000192727">
    <property type="component" value="Chromosome"/>
</dbReference>
<gene>
    <name evidence="1" type="ORF">B7C51_03010</name>
</gene>
<dbReference type="EMBL" id="CP020557">
    <property type="protein sequence ID" value="ARF66994.1"/>
    <property type="molecule type" value="Genomic_DNA"/>
</dbReference>
<name>A0A1V0UP91_9BACL</name>
<dbReference type="Pfam" id="PF09577">
    <property type="entry name" value="Spore_YpjB"/>
    <property type="match status" value="1"/>
</dbReference>
<dbReference type="PROSITE" id="PS51257">
    <property type="entry name" value="PROKAR_LIPOPROTEIN"/>
    <property type="match status" value="1"/>
</dbReference>
<dbReference type="InterPro" id="IPR014231">
    <property type="entry name" value="Spore_YpjB"/>
</dbReference>
<dbReference type="AlphaFoldDB" id="A0A1V0UP91"/>
<organism evidence="1 2">
    <name type="scientific">Paenibacillus larvae subsp. pulvifaciens</name>
    <dbReference type="NCBI Taxonomy" id="1477"/>
    <lineage>
        <taxon>Bacteria</taxon>
        <taxon>Bacillati</taxon>
        <taxon>Bacillota</taxon>
        <taxon>Bacilli</taxon>
        <taxon>Bacillales</taxon>
        <taxon>Paenibacillaceae</taxon>
        <taxon>Paenibacillus</taxon>
    </lineage>
</organism>
<accession>A0A1V0UP91</accession>
<sequence length="295" mass="32742">MMLKEGCPMLLLKQKIRTAGWGISLVVFFIMLTGCGWKENAVQTVMKSVEDAQVVASLNNTAEQMYESIMQGDEGRGKQELERLAASLQETGIVGFASSHAAQALQEAMDEGQTLFASSGKTAEDKERTAAKIRLAMDAIAHPKQPLWLQYDRLIRDDNHKLWAAALSESPEAMIAAFNDLLRHIARVRPALLLSKDAGAVGRLDNEIMAMRNELSRSDISGKRVQERLVTLQRTIDSLWNQGEESTFLPVADPQKPIIWTLGIGSAIVLTLFYAAYRMYGLRKQAISIPGRRKP</sequence>